<keyword evidence="5" id="KW-0121">Carboxypeptidase</keyword>
<keyword evidence="11" id="KW-0482">Metalloprotease</keyword>
<evidence type="ECO:0000256" key="4">
    <source>
        <dbReference type="ARBA" id="ARBA00022525"/>
    </source>
</evidence>
<evidence type="ECO:0000256" key="1">
    <source>
        <dbReference type="ARBA" id="ARBA00001947"/>
    </source>
</evidence>
<name>A0A1A9W1G7_9MUSC</name>
<evidence type="ECO:0000256" key="15">
    <source>
        <dbReference type="SAM" id="MobiDB-lite"/>
    </source>
</evidence>
<comment type="function">
    <text evidence="13">Involved in the digestion of the blood meal.</text>
</comment>
<dbReference type="Pfam" id="PF02244">
    <property type="entry name" value="Propep_M14"/>
    <property type="match status" value="1"/>
</dbReference>
<dbReference type="PRINTS" id="PR00765">
    <property type="entry name" value="CRBOXYPTASEA"/>
</dbReference>
<keyword evidence="9" id="KW-0378">Hydrolase</keyword>
<dbReference type="SUPFAM" id="SSF53187">
    <property type="entry name" value="Zn-dependent exopeptidases"/>
    <property type="match status" value="1"/>
</dbReference>
<evidence type="ECO:0000256" key="3">
    <source>
        <dbReference type="ARBA" id="ARBA00005988"/>
    </source>
</evidence>
<feature type="region of interest" description="Disordered" evidence="15">
    <location>
        <begin position="62"/>
        <end position="88"/>
    </location>
</feature>
<evidence type="ECO:0000256" key="16">
    <source>
        <dbReference type="SAM" id="Phobius"/>
    </source>
</evidence>
<dbReference type="PROSITE" id="PS52035">
    <property type="entry name" value="PEPTIDASE_M14"/>
    <property type="match status" value="1"/>
</dbReference>
<evidence type="ECO:0000256" key="9">
    <source>
        <dbReference type="ARBA" id="ARBA00022801"/>
    </source>
</evidence>
<keyword evidence="4" id="KW-0964">Secreted</keyword>
<feature type="compositionally biased region" description="Basic and acidic residues" evidence="15">
    <location>
        <begin position="68"/>
        <end position="88"/>
    </location>
</feature>
<evidence type="ECO:0000256" key="5">
    <source>
        <dbReference type="ARBA" id="ARBA00022645"/>
    </source>
</evidence>
<organism evidence="18 19">
    <name type="scientific">Glossina brevipalpis</name>
    <dbReference type="NCBI Taxonomy" id="37001"/>
    <lineage>
        <taxon>Eukaryota</taxon>
        <taxon>Metazoa</taxon>
        <taxon>Ecdysozoa</taxon>
        <taxon>Arthropoda</taxon>
        <taxon>Hexapoda</taxon>
        <taxon>Insecta</taxon>
        <taxon>Pterygota</taxon>
        <taxon>Neoptera</taxon>
        <taxon>Endopterygota</taxon>
        <taxon>Diptera</taxon>
        <taxon>Brachycera</taxon>
        <taxon>Muscomorpha</taxon>
        <taxon>Hippoboscoidea</taxon>
        <taxon>Glossinidae</taxon>
        <taxon>Glossina</taxon>
    </lineage>
</organism>
<dbReference type="GO" id="GO:0005615">
    <property type="term" value="C:extracellular space"/>
    <property type="evidence" value="ECO:0007669"/>
    <property type="project" value="TreeGrafter"/>
</dbReference>
<evidence type="ECO:0000256" key="2">
    <source>
        <dbReference type="ARBA" id="ARBA00004613"/>
    </source>
</evidence>
<dbReference type="Proteomes" id="UP000091820">
    <property type="component" value="Unassembled WGS sequence"/>
</dbReference>
<keyword evidence="10" id="KW-0862">Zinc</keyword>
<dbReference type="InterPro" id="IPR036990">
    <property type="entry name" value="M14A-like_propep"/>
</dbReference>
<dbReference type="CDD" id="cd03860">
    <property type="entry name" value="M14_CP_A-B_like"/>
    <property type="match status" value="1"/>
</dbReference>
<evidence type="ECO:0000313" key="18">
    <source>
        <dbReference type="EnsemblMetazoa" id="GBRI002910-PA"/>
    </source>
</evidence>
<evidence type="ECO:0000256" key="11">
    <source>
        <dbReference type="ARBA" id="ARBA00023049"/>
    </source>
</evidence>
<reference evidence="19" key="1">
    <citation type="submission" date="2014-03" db="EMBL/GenBank/DDBJ databases">
        <authorList>
            <person name="Aksoy S."/>
            <person name="Warren W."/>
            <person name="Wilson R.K."/>
        </authorList>
    </citation>
    <scope>NUCLEOTIDE SEQUENCE [LARGE SCALE GENOMIC DNA]</scope>
    <source>
        <strain evidence="19">IAEA</strain>
    </source>
</reference>
<evidence type="ECO:0000256" key="7">
    <source>
        <dbReference type="ARBA" id="ARBA00022723"/>
    </source>
</evidence>
<dbReference type="GO" id="GO:0006508">
    <property type="term" value="P:proteolysis"/>
    <property type="evidence" value="ECO:0007669"/>
    <property type="project" value="UniProtKB-KW"/>
</dbReference>
<dbReference type="InterPro" id="IPR003146">
    <property type="entry name" value="M14A_act_pep"/>
</dbReference>
<keyword evidence="16" id="KW-0812">Transmembrane</keyword>
<dbReference type="AlphaFoldDB" id="A0A1A9W1G7"/>
<dbReference type="Gene3D" id="3.30.70.340">
    <property type="entry name" value="Metallocarboxypeptidase-like"/>
    <property type="match status" value="1"/>
</dbReference>
<evidence type="ECO:0000256" key="8">
    <source>
        <dbReference type="ARBA" id="ARBA00022729"/>
    </source>
</evidence>
<keyword evidence="12" id="KW-1015">Disulfide bond</keyword>
<dbReference type="VEuPathDB" id="VectorBase:GBRI002910"/>
<dbReference type="PANTHER" id="PTHR11705:SF91">
    <property type="entry name" value="FI01817P-RELATED"/>
    <property type="match status" value="1"/>
</dbReference>
<proteinExistence type="inferred from homology"/>
<evidence type="ECO:0000256" key="13">
    <source>
        <dbReference type="ARBA" id="ARBA00057299"/>
    </source>
</evidence>
<evidence type="ECO:0000256" key="10">
    <source>
        <dbReference type="ARBA" id="ARBA00022833"/>
    </source>
</evidence>
<keyword evidence="19" id="KW-1185">Reference proteome</keyword>
<reference evidence="18" key="2">
    <citation type="submission" date="2020-05" db="UniProtKB">
        <authorList>
            <consortium name="EnsemblMetazoa"/>
        </authorList>
    </citation>
    <scope>IDENTIFICATION</scope>
    <source>
        <strain evidence="18">IAEA</strain>
    </source>
</reference>
<comment type="cofactor">
    <cofactor evidence="1">
        <name>Zn(2+)</name>
        <dbReference type="ChEBI" id="CHEBI:29105"/>
    </cofactor>
</comment>
<evidence type="ECO:0000313" key="19">
    <source>
        <dbReference type="Proteomes" id="UP000091820"/>
    </source>
</evidence>
<evidence type="ECO:0000256" key="14">
    <source>
        <dbReference type="PROSITE-ProRule" id="PRU01379"/>
    </source>
</evidence>
<dbReference type="FunFam" id="3.40.630.10:FF:000040">
    <property type="entry name" value="zinc carboxypeptidase"/>
    <property type="match status" value="1"/>
</dbReference>
<dbReference type="GO" id="GO:0008270">
    <property type="term" value="F:zinc ion binding"/>
    <property type="evidence" value="ECO:0007669"/>
    <property type="project" value="InterPro"/>
</dbReference>
<dbReference type="Pfam" id="PF00246">
    <property type="entry name" value="Peptidase_M14"/>
    <property type="match status" value="1"/>
</dbReference>
<dbReference type="InterPro" id="IPR000834">
    <property type="entry name" value="Peptidase_M14"/>
</dbReference>
<keyword evidence="8" id="KW-0732">Signal</keyword>
<dbReference type="PANTHER" id="PTHR11705">
    <property type="entry name" value="PROTEASE FAMILY M14 CARBOXYPEPTIDASE A,B"/>
    <property type="match status" value="1"/>
</dbReference>
<comment type="subcellular location">
    <subcellularLocation>
        <location evidence="2">Secreted</location>
    </subcellularLocation>
</comment>
<keyword evidence="6" id="KW-0645">Protease</keyword>
<feature type="transmembrane region" description="Helical" evidence="16">
    <location>
        <begin position="21"/>
        <end position="48"/>
    </location>
</feature>
<evidence type="ECO:0000256" key="6">
    <source>
        <dbReference type="ARBA" id="ARBA00022670"/>
    </source>
</evidence>
<sequence>MKTPKDRRKCNLSRSIITTTTTTTATISASTVLLILLTVITCTTYALALDIRNIGEEEKDQFITNSGNEKKQLEPTNDETRYDDDNTRPTHYEGTQLWRIYNITNYLGKNRTPLTDVLEYKYGGDVWKENLKFLDVSIKKDQLKRARQFLKQNHMEIEILNYNIQKLIDDEAAIGVNLTQSDFGKRTRKSTASGMHFKDYHDLDTIYSFMREVRGKYPNICRLYSIGKTVEGRDLKVLRISENPRDYKKIWIDGGIHAREWVSPATVTFILYKLLANWTDQPDYIKQKTWYIMPVMNPDGYEYSRRENRLWRKNRSPSKHEQCYGVDLNRNFDIGWQSYGSSTHPCSDTYRGHSPASELETQAVVKFLTKRKFNLHSYLTFHSYGQLMVYPWAYRAVKVKDANILQRVANTAVQRIAKKTHQVYRAAVTHEVLGLAGGGSDDWCRAALSTPFVYTVELRDRGHYGFILPPDQIIDTALEGYTIVDTVAQAID</sequence>
<dbReference type="SUPFAM" id="SSF54897">
    <property type="entry name" value="Protease propeptides/inhibitors"/>
    <property type="match status" value="1"/>
</dbReference>
<dbReference type="InterPro" id="IPR057246">
    <property type="entry name" value="CARBOXYPEPT_ZN_1"/>
</dbReference>
<keyword evidence="7" id="KW-0479">Metal-binding</keyword>
<evidence type="ECO:0000259" key="17">
    <source>
        <dbReference type="PROSITE" id="PS52035"/>
    </source>
</evidence>
<keyword evidence="16" id="KW-0472">Membrane</keyword>
<dbReference type="SMART" id="SM00631">
    <property type="entry name" value="Zn_pept"/>
    <property type="match status" value="1"/>
</dbReference>
<feature type="active site" description="Proton donor/acceptor" evidence="14">
    <location>
        <position position="457"/>
    </location>
</feature>
<feature type="domain" description="Peptidase M14" evidence="17">
    <location>
        <begin position="199"/>
        <end position="491"/>
    </location>
</feature>
<dbReference type="Gene3D" id="3.40.630.10">
    <property type="entry name" value="Zn peptidases"/>
    <property type="match status" value="1"/>
</dbReference>
<comment type="similarity">
    <text evidence="3 14">Belongs to the peptidase M14 family.</text>
</comment>
<evidence type="ECO:0000256" key="12">
    <source>
        <dbReference type="ARBA" id="ARBA00023157"/>
    </source>
</evidence>
<accession>A0A1A9W1G7</accession>
<protein>
    <recommendedName>
        <fullName evidence="17">Peptidase M14 domain-containing protein</fullName>
    </recommendedName>
</protein>
<dbReference type="PROSITE" id="PS00132">
    <property type="entry name" value="CARBOXYPEPT_ZN_1"/>
    <property type="match status" value="1"/>
</dbReference>
<keyword evidence="16" id="KW-1133">Transmembrane helix</keyword>
<dbReference type="GO" id="GO:0004181">
    <property type="term" value="F:metallocarboxypeptidase activity"/>
    <property type="evidence" value="ECO:0007669"/>
    <property type="project" value="InterPro"/>
</dbReference>
<dbReference type="EnsemblMetazoa" id="GBRI002910-RA">
    <property type="protein sequence ID" value="GBRI002910-PA"/>
    <property type="gene ID" value="GBRI002910"/>
</dbReference>